<organism evidence="4 5">
    <name type="scientific">Tetranychus urticae</name>
    <name type="common">Two-spotted spider mite</name>
    <dbReference type="NCBI Taxonomy" id="32264"/>
    <lineage>
        <taxon>Eukaryota</taxon>
        <taxon>Metazoa</taxon>
        <taxon>Ecdysozoa</taxon>
        <taxon>Arthropoda</taxon>
        <taxon>Chelicerata</taxon>
        <taxon>Arachnida</taxon>
        <taxon>Acari</taxon>
        <taxon>Acariformes</taxon>
        <taxon>Trombidiformes</taxon>
        <taxon>Prostigmata</taxon>
        <taxon>Eleutherengona</taxon>
        <taxon>Raphignathae</taxon>
        <taxon>Tetranychoidea</taxon>
        <taxon>Tetranychidae</taxon>
        <taxon>Tetranychus</taxon>
    </lineage>
</organism>
<protein>
    <recommendedName>
        <fullName evidence="3">Chitin-binding type-4 domain-containing protein</fullName>
    </recommendedName>
</protein>
<dbReference type="KEGG" id="tut:107369157"/>
<evidence type="ECO:0000256" key="2">
    <source>
        <dbReference type="SAM" id="SignalP"/>
    </source>
</evidence>
<dbReference type="SMR" id="T1L0I5"/>
<dbReference type="Proteomes" id="UP000015104">
    <property type="component" value="Unassembled WGS sequence"/>
</dbReference>
<dbReference type="AlphaFoldDB" id="T1L0I5"/>
<keyword evidence="5" id="KW-1185">Reference proteome</keyword>
<evidence type="ECO:0000313" key="5">
    <source>
        <dbReference type="Proteomes" id="UP000015104"/>
    </source>
</evidence>
<dbReference type="HOGENOM" id="CLU_041201_0_1_1"/>
<dbReference type="OrthoDB" id="64893at2759"/>
<proteinExistence type="predicted"/>
<evidence type="ECO:0000259" key="3">
    <source>
        <dbReference type="Pfam" id="PF03067"/>
    </source>
</evidence>
<evidence type="ECO:0000256" key="1">
    <source>
        <dbReference type="SAM" id="MobiDB-lite"/>
    </source>
</evidence>
<feature type="domain" description="Chitin-binding type-4" evidence="3">
    <location>
        <begin position="28"/>
        <end position="220"/>
    </location>
</feature>
<dbReference type="Pfam" id="PF03067">
    <property type="entry name" value="LPMO_10"/>
    <property type="match status" value="1"/>
</dbReference>
<reference evidence="4" key="2">
    <citation type="submission" date="2015-06" db="UniProtKB">
        <authorList>
            <consortium name="EnsemblMetazoa"/>
        </authorList>
    </citation>
    <scope>IDENTIFICATION</scope>
</reference>
<feature type="compositionally biased region" description="Basic and acidic residues" evidence="1">
    <location>
        <begin position="268"/>
        <end position="282"/>
    </location>
</feature>
<feature type="region of interest" description="Disordered" evidence="1">
    <location>
        <begin position="245"/>
        <end position="317"/>
    </location>
</feature>
<reference evidence="5" key="1">
    <citation type="submission" date="2011-08" db="EMBL/GenBank/DDBJ databases">
        <authorList>
            <person name="Rombauts S."/>
        </authorList>
    </citation>
    <scope>NUCLEOTIDE SEQUENCE</scope>
    <source>
        <strain evidence="5">London</strain>
    </source>
</reference>
<name>T1L0I5_TETUR</name>
<dbReference type="STRING" id="32264.T1L0I5"/>
<feature type="chain" id="PRO_5004582036" description="Chitin-binding type-4 domain-containing protein" evidence="2">
    <location>
        <begin position="28"/>
        <end position="369"/>
    </location>
</feature>
<dbReference type="OMA" id="WACADIA"/>
<dbReference type="EMBL" id="CAEY01000866">
    <property type="status" value="NOT_ANNOTATED_CDS"/>
    <property type="molecule type" value="Genomic_DNA"/>
</dbReference>
<dbReference type="eggNOG" id="ENOG502QUV5">
    <property type="taxonomic scope" value="Eukaryota"/>
</dbReference>
<dbReference type="InterPro" id="IPR004302">
    <property type="entry name" value="Cellulose/chitin-bd_N"/>
</dbReference>
<keyword evidence="2" id="KW-0732">Signal</keyword>
<feature type="signal peptide" evidence="2">
    <location>
        <begin position="1"/>
        <end position="27"/>
    </location>
</feature>
<feature type="compositionally biased region" description="Low complexity" evidence="1">
    <location>
        <begin position="254"/>
        <end position="267"/>
    </location>
</feature>
<evidence type="ECO:0000313" key="4">
    <source>
        <dbReference type="EnsemblMetazoa" id="tetur30g00800.1"/>
    </source>
</evidence>
<feature type="compositionally biased region" description="Basic and acidic residues" evidence="1">
    <location>
        <begin position="295"/>
        <end position="311"/>
    </location>
</feature>
<accession>T1L0I5</accession>
<sequence>MLNHLVNVHFCSIVILFLFQFSSKVSGHGRLIQPASRSSAWRFGFPTTPNYDDNQLFCGGFTVQWDVNDGKCGICGDPYSGPKPNELPDGKYTKPLIITANYTEGDTITALVQLTANHHGSFDFRLCPATSDKVEVTQECLNSHVLEVLNSVDGSRYKYTVPDDAHRTYEVSVALPRGLTCDRCVFQWTYTAGNNWGRCDNGTSATGCGPQETFRACADVRINSKSNKEDDECDDDDRDEKIEKEISEVDNDIDSSSPKISSTTTTNPKDEIERESVTEKPKLYSGTRRSWTTEATEKESSTKWVREKEPTTPKSIQSVLTPKSVSDVTSNGLLKCIPVGRYRKSSGMERWCLDNCNVGFCPPTHCKCE</sequence>
<gene>
    <name evidence="4" type="primary">107369157</name>
</gene>
<dbReference type="EnsemblMetazoa" id="tetur30g00800.1">
    <property type="protein sequence ID" value="tetur30g00800.1"/>
    <property type="gene ID" value="tetur30g00800"/>
</dbReference>